<evidence type="ECO:0000313" key="2">
    <source>
        <dbReference type="EMBL" id="GIY48043.1"/>
    </source>
</evidence>
<proteinExistence type="predicted"/>
<feature type="compositionally biased region" description="Polar residues" evidence="1">
    <location>
        <begin position="61"/>
        <end position="73"/>
    </location>
</feature>
<dbReference type="AlphaFoldDB" id="A0AAV4TN61"/>
<accession>A0AAV4TN61</accession>
<evidence type="ECO:0000313" key="3">
    <source>
        <dbReference type="Proteomes" id="UP001054837"/>
    </source>
</evidence>
<comment type="caution">
    <text evidence="2">The sequence shown here is derived from an EMBL/GenBank/DDBJ whole genome shotgun (WGS) entry which is preliminary data.</text>
</comment>
<protein>
    <submittedName>
        <fullName evidence="2">Uncharacterized protein</fullName>
    </submittedName>
</protein>
<sequence length="149" mass="16910">METGIFGNPTIKDEQSSSDYVRDMSKYCIDPKIRPLDSGREINKAVWEPKNQDGQVINHNQQSELNKAPTQAEKSTRPFGNPTIRMNRSISSSSVYYVRDMSKHCINPKIPSLDSGRKVNMYGNLPDTTLVDTFQLVQAQYKFNKASFS</sequence>
<name>A0AAV4TN61_9ARAC</name>
<keyword evidence="3" id="KW-1185">Reference proteome</keyword>
<evidence type="ECO:0000256" key="1">
    <source>
        <dbReference type="SAM" id="MobiDB-lite"/>
    </source>
</evidence>
<gene>
    <name evidence="2" type="ORF">CDAR_499071</name>
</gene>
<feature type="region of interest" description="Disordered" evidence="1">
    <location>
        <begin position="61"/>
        <end position="85"/>
    </location>
</feature>
<reference evidence="2 3" key="1">
    <citation type="submission" date="2021-06" db="EMBL/GenBank/DDBJ databases">
        <title>Caerostris darwini draft genome.</title>
        <authorList>
            <person name="Kono N."/>
            <person name="Arakawa K."/>
        </authorList>
    </citation>
    <scope>NUCLEOTIDE SEQUENCE [LARGE SCALE GENOMIC DNA]</scope>
</reference>
<dbReference type="EMBL" id="BPLQ01010059">
    <property type="protein sequence ID" value="GIY48043.1"/>
    <property type="molecule type" value="Genomic_DNA"/>
</dbReference>
<dbReference type="Proteomes" id="UP001054837">
    <property type="component" value="Unassembled WGS sequence"/>
</dbReference>
<organism evidence="2 3">
    <name type="scientific">Caerostris darwini</name>
    <dbReference type="NCBI Taxonomy" id="1538125"/>
    <lineage>
        <taxon>Eukaryota</taxon>
        <taxon>Metazoa</taxon>
        <taxon>Ecdysozoa</taxon>
        <taxon>Arthropoda</taxon>
        <taxon>Chelicerata</taxon>
        <taxon>Arachnida</taxon>
        <taxon>Araneae</taxon>
        <taxon>Araneomorphae</taxon>
        <taxon>Entelegynae</taxon>
        <taxon>Araneoidea</taxon>
        <taxon>Araneidae</taxon>
        <taxon>Caerostris</taxon>
    </lineage>
</organism>